<comment type="subcellular location">
    <subcellularLocation>
        <location evidence="1">Nucleus</location>
    </subcellularLocation>
</comment>
<name>A0A803LB34_CHEQI</name>
<evidence type="ECO:0000256" key="3">
    <source>
        <dbReference type="SAM" id="MobiDB-lite"/>
    </source>
</evidence>
<protein>
    <submittedName>
        <fullName evidence="4">Uncharacterized protein</fullName>
    </submittedName>
</protein>
<dbReference type="GO" id="GO:0006950">
    <property type="term" value="P:response to stress"/>
    <property type="evidence" value="ECO:0007669"/>
    <property type="project" value="UniProtKB-ARBA"/>
</dbReference>
<evidence type="ECO:0000313" key="4">
    <source>
        <dbReference type="EnsemblPlants" id="AUR62009073-RA:cds"/>
    </source>
</evidence>
<evidence type="ECO:0000256" key="2">
    <source>
        <dbReference type="ARBA" id="ARBA00023242"/>
    </source>
</evidence>
<feature type="compositionally biased region" description="Polar residues" evidence="3">
    <location>
        <begin position="161"/>
        <end position="175"/>
    </location>
</feature>
<dbReference type="Proteomes" id="UP000596660">
    <property type="component" value="Unplaced"/>
</dbReference>
<keyword evidence="5" id="KW-1185">Reference proteome</keyword>
<dbReference type="Gramene" id="AUR62044015-RA">
    <property type="protein sequence ID" value="AUR62044015-RA:cds"/>
    <property type="gene ID" value="AUR62044015"/>
</dbReference>
<evidence type="ECO:0000313" key="5">
    <source>
        <dbReference type="Proteomes" id="UP000596660"/>
    </source>
</evidence>
<evidence type="ECO:0000256" key="1">
    <source>
        <dbReference type="ARBA" id="ARBA00004123"/>
    </source>
</evidence>
<accession>A0A803ND27</accession>
<sequence>MSIALGNNRVEQISSGYLRRNNKMSPPYNLPSILDSGDRTAIRVVVKEEERENGYSDPCSSSSSSIGMNSDDEEIDEENEVESDAACSSIKEITKPENAYSRKRKNLLAYNLLCDNGRTSLLKGGSGIGGGIAKRPTNSSRSTLALAVAMKNCESYANEDGSVTETNGRSEARNTSPSSPLSPLPPAPWRSFSLADLQHCAVSASVVNSNLSSPLIGKRNKHDEVS</sequence>
<keyword evidence="2" id="KW-0539">Nucleus</keyword>
<dbReference type="PANTHER" id="PTHR33172:SF37">
    <property type="entry name" value="PROTEIN OXIDATIVE STRESS 3 LIKE 1"/>
    <property type="match status" value="1"/>
</dbReference>
<dbReference type="EnsemblPlants" id="AUR62044015-RA">
    <property type="protein sequence ID" value="AUR62044015-RA:cds"/>
    <property type="gene ID" value="AUR62044015"/>
</dbReference>
<reference evidence="4" key="1">
    <citation type="journal article" date="2017" name="Nature">
        <title>The genome of Chenopodium quinoa.</title>
        <authorList>
            <person name="Jarvis D.E."/>
            <person name="Ho Y.S."/>
            <person name="Lightfoot D.J."/>
            <person name="Schmoeckel S.M."/>
            <person name="Li B."/>
            <person name="Borm T.J.A."/>
            <person name="Ohyanagi H."/>
            <person name="Mineta K."/>
            <person name="Michell C.T."/>
            <person name="Saber N."/>
            <person name="Kharbatia N.M."/>
            <person name="Rupper R.R."/>
            <person name="Sharp A.R."/>
            <person name="Dally N."/>
            <person name="Boughton B.A."/>
            <person name="Woo Y.H."/>
            <person name="Gao G."/>
            <person name="Schijlen E.G.W.M."/>
            <person name="Guo X."/>
            <person name="Momin A.A."/>
            <person name="Negrao S."/>
            <person name="Al-Babili S."/>
            <person name="Gehring C."/>
            <person name="Roessner U."/>
            <person name="Jung C."/>
            <person name="Murphy K."/>
            <person name="Arold S.T."/>
            <person name="Gojobori T."/>
            <person name="van der Linden C.G."/>
            <person name="van Loo E.N."/>
            <person name="Jellen E.N."/>
            <person name="Maughan P.J."/>
            <person name="Tester M."/>
        </authorList>
    </citation>
    <scope>NUCLEOTIDE SEQUENCE [LARGE SCALE GENOMIC DNA]</scope>
    <source>
        <strain evidence="4">cv. PI 614886</strain>
    </source>
</reference>
<dbReference type="Gramene" id="AUR62009073-RA">
    <property type="protein sequence ID" value="AUR62009073-RA:cds"/>
    <property type="gene ID" value="AUR62009073"/>
</dbReference>
<dbReference type="EnsemblPlants" id="AUR62009073-RA">
    <property type="protein sequence ID" value="AUR62009073-RA:cds"/>
    <property type="gene ID" value="AUR62009073"/>
</dbReference>
<feature type="region of interest" description="Disordered" evidence="3">
    <location>
        <begin position="159"/>
        <end position="188"/>
    </location>
</feature>
<reference evidence="4" key="2">
    <citation type="submission" date="2021-03" db="UniProtKB">
        <authorList>
            <consortium name="EnsemblPlants"/>
        </authorList>
    </citation>
    <scope>IDENTIFICATION</scope>
</reference>
<dbReference type="AlphaFoldDB" id="A0A803LB34"/>
<dbReference type="PANTHER" id="PTHR33172">
    <property type="entry name" value="OS08G0516900 PROTEIN"/>
    <property type="match status" value="1"/>
</dbReference>
<proteinExistence type="predicted"/>
<organism evidence="4 5">
    <name type="scientific">Chenopodium quinoa</name>
    <name type="common">Quinoa</name>
    <dbReference type="NCBI Taxonomy" id="63459"/>
    <lineage>
        <taxon>Eukaryota</taxon>
        <taxon>Viridiplantae</taxon>
        <taxon>Streptophyta</taxon>
        <taxon>Embryophyta</taxon>
        <taxon>Tracheophyta</taxon>
        <taxon>Spermatophyta</taxon>
        <taxon>Magnoliopsida</taxon>
        <taxon>eudicotyledons</taxon>
        <taxon>Gunneridae</taxon>
        <taxon>Pentapetalae</taxon>
        <taxon>Caryophyllales</taxon>
        <taxon>Chenopodiaceae</taxon>
        <taxon>Chenopodioideae</taxon>
        <taxon>Atripliceae</taxon>
        <taxon>Chenopodium</taxon>
    </lineage>
</organism>
<dbReference type="GO" id="GO:0005634">
    <property type="term" value="C:nucleus"/>
    <property type="evidence" value="ECO:0007669"/>
    <property type="project" value="UniProtKB-SubCell"/>
</dbReference>
<accession>A0A803LB34</accession>
<dbReference type="InterPro" id="IPR051992">
    <property type="entry name" value="OxStress_Response_Reg"/>
</dbReference>
<feature type="region of interest" description="Disordered" evidence="3">
    <location>
        <begin position="49"/>
        <end position="71"/>
    </location>
</feature>